<name>A0AAD7JVI6_9AGAR</name>
<keyword evidence="2" id="KW-1185">Reference proteome</keyword>
<proteinExistence type="predicted"/>
<evidence type="ECO:0000313" key="2">
    <source>
        <dbReference type="Proteomes" id="UP001215280"/>
    </source>
</evidence>
<protein>
    <submittedName>
        <fullName evidence="1">Uncharacterized protein</fullName>
    </submittedName>
</protein>
<sequence length="538" mass="60545">MLCKLLASTSCPFFTTMKRLHLFRRSFNCELWRKSPQTCAQHTLSASPNKSLEFDLPSAVERPSRTLSTLTPSLLTESDYVDLSGSCVMAISFPLSTVRFPKPSTPIPSPRPHLPAAAAFRLYYEHRNHRFMPFPTHSHGFLYFGPQPGLPNLPIAASLRFRCTPTAHPSSFDDGYDLLLPNGLPWQRLLAQAAMAVSPVLRKQLLLEQLTTPHLLRSWRQRLGLSNTSKAGSRRLHTSQMLFRLQQRFPIDFGRSVKLMIITRSKVYRILIPDTFVDRFEGRKRHPFTGSAIAHFEHSPSAKHILHLRIVKLLQPVAVSDALPDGQPRGGSRIVWPREGELFSVRIWDRQSESWLAGEEPWAINLRGADTHHAKALRLLAFPRGMPPQQPAPLKAVPRRCALCVNNRCRQRLVCPGRGGQKLCSCGHPPMGKGSKTRIPEAKLIAYFEKQDRRQAGMSGLPPTTADEKLTTKDNLGKTRRCALCVKNLCRKRLDCPGKGGHKFCLCGHPPMEKGEKARTSEADLVAYFEEQDRITGM</sequence>
<evidence type="ECO:0000313" key="1">
    <source>
        <dbReference type="EMBL" id="KAJ7772653.1"/>
    </source>
</evidence>
<dbReference type="Proteomes" id="UP001215280">
    <property type="component" value="Unassembled WGS sequence"/>
</dbReference>
<dbReference type="EMBL" id="JARJLG010000019">
    <property type="protein sequence ID" value="KAJ7772653.1"/>
    <property type="molecule type" value="Genomic_DNA"/>
</dbReference>
<comment type="caution">
    <text evidence="1">The sequence shown here is derived from an EMBL/GenBank/DDBJ whole genome shotgun (WGS) entry which is preliminary data.</text>
</comment>
<accession>A0AAD7JVI6</accession>
<reference evidence="1" key="1">
    <citation type="submission" date="2023-03" db="EMBL/GenBank/DDBJ databases">
        <title>Massive genome expansion in bonnet fungi (Mycena s.s.) driven by repeated elements and novel gene families across ecological guilds.</title>
        <authorList>
            <consortium name="Lawrence Berkeley National Laboratory"/>
            <person name="Harder C.B."/>
            <person name="Miyauchi S."/>
            <person name="Viragh M."/>
            <person name="Kuo A."/>
            <person name="Thoen E."/>
            <person name="Andreopoulos B."/>
            <person name="Lu D."/>
            <person name="Skrede I."/>
            <person name="Drula E."/>
            <person name="Henrissat B."/>
            <person name="Morin E."/>
            <person name="Kohler A."/>
            <person name="Barry K."/>
            <person name="LaButti K."/>
            <person name="Morin E."/>
            <person name="Salamov A."/>
            <person name="Lipzen A."/>
            <person name="Mereny Z."/>
            <person name="Hegedus B."/>
            <person name="Baldrian P."/>
            <person name="Stursova M."/>
            <person name="Weitz H."/>
            <person name="Taylor A."/>
            <person name="Grigoriev I.V."/>
            <person name="Nagy L.G."/>
            <person name="Martin F."/>
            <person name="Kauserud H."/>
        </authorList>
    </citation>
    <scope>NUCLEOTIDE SEQUENCE</scope>
    <source>
        <strain evidence="1">CBHHK188m</strain>
    </source>
</reference>
<dbReference type="AlphaFoldDB" id="A0AAD7JVI6"/>
<gene>
    <name evidence="1" type="ORF">DFH07DRAFT_802748</name>
</gene>
<organism evidence="1 2">
    <name type="scientific">Mycena maculata</name>
    <dbReference type="NCBI Taxonomy" id="230809"/>
    <lineage>
        <taxon>Eukaryota</taxon>
        <taxon>Fungi</taxon>
        <taxon>Dikarya</taxon>
        <taxon>Basidiomycota</taxon>
        <taxon>Agaricomycotina</taxon>
        <taxon>Agaricomycetes</taxon>
        <taxon>Agaricomycetidae</taxon>
        <taxon>Agaricales</taxon>
        <taxon>Marasmiineae</taxon>
        <taxon>Mycenaceae</taxon>
        <taxon>Mycena</taxon>
    </lineage>
</organism>